<comment type="caution">
    <text evidence="2">The sequence shown here is derived from an EMBL/GenBank/DDBJ whole genome shotgun (WGS) entry which is preliminary data.</text>
</comment>
<sequence>LGKALSLFSNQIRCLDTNGKLLIEKSEEIIDNLDTITVSVFENDPEADEQWMIMRDFMSIKGDRKPRVIARCLGDVNLSNYYAVADMVVTRTLHNPMGGFGYKKKVTIPEIGICLDALSHMAIKRDGKVSMCVRFDPDGLGTIGDITSDPLSHIWGGSIRSEYLALHIAGKRSEIPLCRKCDYWGCPVG</sequence>
<accession>A0A0F9BEH7</accession>
<dbReference type="EMBL" id="LAZR01052492">
    <property type="protein sequence ID" value="KKK82831.1"/>
    <property type="molecule type" value="Genomic_DNA"/>
</dbReference>
<dbReference type="CDD" id="cd21109">
    <property type="entry name" value="SPASM"/>
    <property type="match status" value="1"/>
</dbReference>
<reference evidence="2" key="1">
    <citation type="journal article" date="2015" name="Nature">
        <title>Complex archaea that bridge the gap between prokaryotes and eukaryotes.</title>
        <authorList>
            <person name="Spang A."/>
            <person name="Saw J.H."/>
            <person name="Jorgensen S.L."/>
            <person name="Zaremba-Niedzwiedzka K."/>
            <person name="Martijn J."/>
            <person name="Lind A.E."/>
            <person name="van Eijk R."/>
            <person name="Schleper C."/>
            <person name="Guy L."/>
            <person name="Ettema T.J."/>
        </authorList>
    </citation>
    <scope>NUCLEOTIDE SEQUENCE</scope>
</reference>
<feature type="domain" description="4Fe4S-binding SPASM" evidence="1">
    <location>
        <begin position="114"/>
        <end position="182"/>
    </location>
</feature>
<dbReference type="AlphaFoldDB" id="A0A0F9BEH7"/>
<feature type="non-terminal residue" evidence="2">
    <location>
        <position position="1"/>
    </location>
</feature>
<dbReference type="InterPro" id="IPR013785">
    <property type="entry name" value="Aldolase_TIM"/>
</dbReference>
<dbReference type="InterPro" id="IPR058240">
    <property type="entry name" value="rSAM_sf"/>
</dbReference>
<dbReference type="Gene3D" id="3.20.20.70">
    <property type="entry name" value="Aldolase class I"/>
    <property type="match status" value="1"/>
</dbReference>
<organism evidence="2">
    <name type="scientific">marine sediment metagenome</name>
    <dbReference type="NCBI Taxonomy" id="412755"/>
    <lineage>
        <taxon>unclassified sequences</taxon>
        <taxon>metagenomes</taxon>
        <taxon>ecological metagenomes</taxon>
    </lineage>
</organism>
<dbReference type="InterPro" id="IPR023885">
    <property type="entry name" value="4Fe4S-binding_SPASM_dom"/>
</dbReference>
<name>A0A0F9BEH7_9ZZZZ</name>
<dbReference type="SUPFAM" id="SSF102114">
    <property type="entry name" value="Radical SAM enzymes"/>
    <property type="match status" value="1"/>
</dbReference>
<proteinExistence type="predicted"/>
<protein>
    <recommendedName>
        <fullName evidence="1">4Fe4S-binding SPASM domain-containing protein</fullName>
    </recommendedName>
</protein>
<evidence type="ECO:0000259" key="1">
    <source>
        <dbReference type="Pfam" id="PF13186"/>
    </source>
</evidence>
<dbReference type="Pfam" id="PF13186">
    <property type="entry name" value="SPASM"/>
    <property type="match status" value="1"/>
</dbReference>
<gene>
    <name evidence="2" type="ORF">LCGC14_2799450</name>
</gene>
<evidence type="ECO:0000313" key="2">
    <source>
        <dbReference type="EMBL" id="KKK82831.1"/>
    </source>
</evidence>